<dbReference type="AlphaFoldDB" id="A0A345HD57"/>
<protein>
    <recommendedName>
        <fullName evidence="3">Addiction module protein</fullName>
    </recommendedName>
</protein>
<evidence type="ECO:0000313" key="2">
    <source>
        <dbReference type="Proteomes" id="UP000253951"/>
    </source>
</evidence>
<proteinExistence type="predicted"/>
<sequence>MLKKELELLFNSMPQLVQDKLQPVIENILERAEEYDKYNSEDPEYYEEERELIMKDVHKVKYLNDQWKIINSRKNS</sequence>
<evidence type="ECO:0000313" key="1">
    <source>
        <dbReference type="EMBL" id="AXG74517.1"/>
    </source>
</evidence>
<dbReference type="OrthoDB" id="1375396at2"/>
<dbReference type="KEGG" id="fat:DVK85_09830"/>
<evidence type="ECO:0008006" key="3">
    <source>
        <dbReference type="Google" id="ProtNLM"/>
    </source>
</evidence>
<accession>A0A345HD57</accession>
<dbReference type="RefSeq" id="WP_114678275.1">
    <property type="nucleotide sequence ID" value="NZ_CP031188.1"/>
</dbReference>
<keyword evidence="2" id="KW-1185">Reference proteome</keyword>
<dbReference type="EMBL" id="CP031188">
    <property type="protein sequence ID" value="AXG74517.1"/>
    <property type="molecule type" value="Genomic_DNA"/>
</dbReference>
<dbReference type="Proteomes" id="UP000253951">
    <property type="component" value="Chromosome"/>
</dbReference>
<name>A0A345HD57_9FLAO</name>
<gene>
    <name evidence="1" type="ORF">DVK85_09830</name>
</gene>
<organism evidence="1 2">
    <name type="scientific">Flavobacterium arcticum</name>
    <dbReference type="NCBI Taxonomy" id="1784713"/>
    <lineage>
        <taxon>Bacteria</taxon>
        <taxon>Pseudomonadati</taxon>
        <taxon>Bacteroidota</taxon>
        <taxon>Flavobacteriia</taxon>
        <taxon>Flavobacteriales</taxon>
        <taxon>Flavobacteriaceae</taxon>
        <taxon>Flavobacterium</taxon>
    </lineage>
</organism>
<reference evidence="1 2" key="1">
    <citation type="submission" date="2018-07" db="EMBL/GenBank/DDBJ databases">
        <title>Complete genome sequence of Flavobacterium arcticum type strain SM1502T.</title>
        <authorList>
            <person name="Li Y."/>
            <person name="Li D.-D."/>
        </authorList>
    </citation>
    <scope>NUCLEOTIDE SEQUENCE [LARGE SCALE GENOMIC DNA]</scope>
    <source>
        <strain evidence="1 2">SM1502</strain>
    </source>
</reference>